<dbReference type="InterPro" id="IPR027417">
    <property type="entry name" value="P-loop_NTPase"/>
</dbReference>
<dbReference type="InterPro" id="IPR056693">
    <property type="entry name" value="DUF7791"/>
</dbReference>
<dbReference type="InterPro" id="IPR056884">
    <property type="entry name" value="NPHP3-like_N"/>
</dbReference>
<evidence type="ECO:0008006" key="7">
    <source>
        <dbReference type="Google" id="ProtNLM"/>
    </source>
</evidence>
<organism evidence="5 6">
    <name type="scientific">Madurella fahalii</name>
    <dbReference type="NCBI Taxonomy" id="1157608"/>
    <lineage>
        <taxon>Eukaryota</taxon>
        <taxon>Fungi</taxon>
        <taxon>Dikarya</taxon>
        <taxon>Ascomycota</taxon>
        <taxon>Pezizomycotina</taxon>
        <taxon>Sordariomycetes</taxon>
        <taxon>Sordariomycetidae</taxon>
        <taxon>Sordariales</taxon>
        <taxon>Sordariales incertae sedis</taxon>
        <taxon>Madurella</taxon>
    </lineage>
</organism>
<dbReference type="PANTHER" id="PTHR10039">
    <property type="entry name" value="AMELOGENIN"/>
    <property type="match status" value="1"/>
</dbReference>
<protein>
    <recommendedName>
        <fullName evidence="7">NACHT domain-containing protein</fullName>
    </recommendedName>
</protein>
<evidence type="ECO:0000256" key="1">
    <source>
        <dbReference type="ARBA" id="ARBA00022737"/>
    </source>
</evidence>
<dbReference type="Proteomes" id="UP001628179">
    <property type="component" value="Unassembled WGS sequence"/>
</dbReference>
<evidence type="ECO:0000313" key="6">
    <source>
        <dbReference type="Proteomes" id="UP001628179"/>
    </source>
</evidence>
<reference evidence="5 6" key="1">
    <citation type="submission" date="2024-09" db="EMBL/GenBank/DDBJ databases">
        <title>Itraconazole resistance in Madurella fahalii resulting from another homologue of gene encoding cytochrome P450 14-alpha sterol demethylase (CYP51).</title>
        <authorList>
            <person name="Yoshioka I."/>
            <person name="Fahal A.H."/>
            <person name="Kaneko S."/>
            <person name="Yaguchi T."/>
        </authorList>
    </citation>
    <scope>NUCLEOTIDE SEQUENCE [LARGE SCALE GENOMIC DNA]</scope>
    <source>
        <strain evidence="5 6">IFM 68171</strain>
    </source>
</reference>
<evidence type="ECO:0000256" key="2">
    <source>
        <dbReference type="SAM" id="MobiDB-lite"/>
    </source>
</evidence>
<dbReference type="SUPFAM" id="SSF52540">
    <property type="entry name" value="P-loop containing nucleoside triphosphate hydrolases"/>
    <property type="match status" value="1"/>
</dbReference>
<feature type="domain" description="DUF7791" evidence="4">
    <location>
        <begin position="570"/>
        <end position="678"/>
    </location>
</feature>
<dbReference type="Pfam" id="PF25053">
    <property type="entry name" value="DUF7791"/>
    <property type="match status" value="1"/>
</dbReference>
<feature type="domain" description="Nephrocystin 3-like N-terminal" evidence="3">
    <location>
        <begin position="295"/>
        <end position="461"/>
    </location>
</feature>
<dbReference type="Gene3D" id="3.40.50.300">
    <property type="entry name" value="P-loop containing nucleotide triphosphate hydrolases"/>
    <property type="match status" value="1"/>
</dbReference>
<evidence type="ECO:0000259" key="3">
    <source>
        <dbReference type="Pfam" id="PF24883"/>
    </source>
</evidence>
<comment type="caution">
    <text evidence="5">The sequence shown here is derived from an EMBL/GenBank/DDBJ whole genome shotgun (WGS) entry which is preliminary data.</text>
</comment>
<gene>
    <name evidence="5" type="ORF">MFIFM68171_05836</name>
</gene>
<evidence type="ECO:0000259" key="4">
    <source>
        <dbReference type="Pfam" id="PF25053"/>
    </source>
</evidence>
<dbReference type="EMBL" id="BAAFSV010000003">
    <property type="protein sequence ID" value="GAB1315626.1"/>
    <property type="molecule type" value="Genomic_DNA"/>
</dbReference>
<name>A0ABQ0GD08_9PEZI</name>
<dbReference type="GeneID" id="98176579"/>
<dbReference type="Pfam" id="PF24883">
    <property type="entry name" value="NPHP3_N"/>
    <property type="match status" value="1"/>
</dbReference>
<sequence length="1118" mass="124963">MEPLAALGVASNIVAFVQFAGSILNGTHKLHASTSGASDQTDSLEALFGTLSGFGSKLKLHQQNPSSNSTAGPQPPAAGTPTSSVLVRQLQNLASRCDADCERLLAILRRLNVKTRSGPGWWKSFQVAFLEVMKSSEVTDLRKRIHEYQTSITADIASSEGIGKLGEGIEQMRIAIQTSESRMSSHLATASHNITDVMRRITQLQTQTRLNSLTLDSIKPMLAEVHHLLLNGHILKRQQAVLWDLHYDERPVRYEAIATAHQATFQWVFGHPDPDSFKRDPGDLQVRCRAQTRLVTWLREGDGVFWVSGKPGSGKSTLMKFLVNNHNTNSALGAWGGNRDVITASHYFWAAGSAIQRSSEGLIRSLLFNMLDQCPYLIPTVLPQRWARGVIVSDPRAKASRWTMSELQAAIDLIKVQADLPVQFCFFIDGLDEYSGNHDDLSRLVKALSLVPGIKVCVSSRPWNVFKEHFGADDLSMIYIHDLTLGDIRRYATSELSQETGWLTSKLHGDKKWIIDQITERAQGVFLWVYLVTRQLKEGLVNHDTTSDLRKRLDNIPTDLEEFFKKIIGSVEPFYHDKMAGTLKMALAAEEPLPTAVYAFHDLEYDDEDYYLKESHEYWMPSQFVEFEAPFHRRLNSRCKGLLEIHHKKVDFLHRTVRDFLRTAEMQLFVEKYATRKLCPSFSIFKGYASVIGHNQSVLFAEPLKILRYARDALDDMVGNTDSVCDHLYKLETVFSDNIFDRETFGNTMKLEAFRHAVLEAEISVFISYRMRQDPDYFGHSYLEAYPPALEYVLNPKVAWTPRRLSLLSTLLQNGHDPNEATPGKTISLWAEYLNGLFGTWNSATPDNVFTESKVISSALEQGALLMLLESGADPNPSCGVQITTGAKTEPWEGVLAFATDRSWSCGSFVEFADSVIPVFEIMLSAANLSTACPCLGYDDSMRFGKGCQTIHSPVLVASQPRLPSRRLLAWRYLCSTLQDLSSDVMMLPRSKHQYLTLMAGIIRVFITKARDPTLCEEDIVPHLDVLPPDLRNSVLNVIQRHPRSHEAAGDQAPYNSPNNIPPFRSIYGPRPPSALPNGLFQTPGAASRVGVPQTGPIPNLPQGPGAVPNSWQQHPGS</sequence>
<accession>A0ABQ0GD08</accession>
<feature type="region of interest" description="Disordered" evidence="2">
    <location>
        <begin position="59"/>
        <end position="82"/>
    </location>
</feature>
<keyword evidence="6" id="KW-1185">Reference proteome</keyword>
<evidence type="ECO:0000313" key="5">
    <source>
        <dbReference type="EMBL" id="GAB1315626.1"/>
    </source>
</evidence>
<keyword evidence="1" id="KW-0677">Repeat</keyword>
<dbReference type="PANTHER" id="PTHR10039:SF5">
    <property type="entry name" value="NACHT DOMAIN-CONTAINING PROTEIN"/>
    <property type="match status" value="1"/>
</dbReference>
<proteinExistence type="predicted"/>
<dbReference type="RefSeq" id="XP_070917357.1">
    <property type="nucleotide sequence ID" value="XM_071061256.1"/>
</dbReference>
<feature type="region of interest" description="Disordered" evidence="2">
    <location>
        <begin position="1043"/>
        <end position="1118"/>
    </location>
</feature>